<evidence type="ECO:0000313" key="2">
    <source>
        <dbReference type="Proteomes" id="UP000602076"/>
    </source>
</evidence>
<dbReference type="RefSeq" id="WP_190996637.1">
    <property type="nucleotide sequence ID" value="NZ_JACXSI010000002.1"/>
</dbReference>
<comment type="caution">
    <text evidence="1">The sequence shown here is derived from an EMBL/GenBank/DDBJ whole genome shotgun (WGS) entry which is preliminary data.</text>
</comment>
<accession>A0A927H9P1</accession>
<reference evidence="1" key="1">
    <citation type="submission" date="2020-09" db="EMBL/GenBank/DDBJ databases">
        <title>Bacillus faecalis sp. nov., a moderately halophilic bacterium isolated from cow faeces.</title>
        <authorList>
            <person name="Jiang L."/>
            <person name="Lee J."/>
        </authorList>
    </citation>
    <scope>NUCLEOTIDE SEQUENCE</scope>
    <source>
        <strain evidence="1">AGMB 02131</strain>
    </source>
</reference>
<dbReference type="AlphaFoldDB" id="A0A927H9P1"/>
<sequence>MLTVRKGTTVDYPLIKQFIEQSEAVYDKDSVFVLVENEEGEILSVIGVLKCEQAGFLRSFVFSPGFPVDKLPLFFERVLVAVKELDCCSIFLASNKKQTISFFELFGFEEISLDCIPEQLKLSTVFSATSQMDDVFYMWKTI</sequence>
<name>A0A927H9P1_9BACI</name>
<proteinExistence type="predicted"/>
<dbReference type="Proteomes" id="UP000602076">
    <property type="component" value="Unassembled WGS sequence"/>
</dbReference>
<protein>
    <submittedName>
        <fullName evidence="1">Uncharacterized protein</fullName>
    </submittedName>
</protein>
<gene>
    <name evidence="1" type="ORF">IEO70_01765</name>
</gene>
<dbReference type="EMBL" id="JACXSI010000002">
    <property type="protein sequence ID" value="MBD3107094.1"/>
    <property type="molecule type" value="Genomic_DNA"/>
</dbReference>
<organism evidence="1 2">
    <name type="scientific">Peribacillus faecalis</name>
    <dbReference type="NCBI Taxonomy" id="2772559"/>
    <lineage>
        <taxon>Bacteria</taxon>
        <taxon>Bacillati</taxon>
        <taxon>Bacillota</taxon>
        <taxon>Bacilli</taxon>
        <taxon>Bacillales</taxon>
        <taxon>Bacillaceae</taxon>
        <taxon>Peribacillus</taxon>
    </lineage>
</organism>
<evidence type="ECO:0000313" key="1">
    <source>
        <dbReference type="EMBL" id="MBD3107094.1"/>
    </source>
</evidence>
<keyword evidence="2" id="KW-1185">Reference proteome</keyword>